<reference evidence="1" key="1">
    <citation type="submission" date="2024-03" db="EMBL/GenBank/DDBJ databases">
        <title>Diverse circular DNA viruses in blood, oral, and fecal samples of captive lemurs.</title>
        <authorList>
            <person name="Paietta E.N."/>
            <person name="Kraberger S."/>
            <person name="Lund M.C."/>
            <person name="Custer J.M."/>
            <person name="Vargas K.M."/>
            <person name="Ehmke E.E."/>
            <person name="Yoder A.D."/>
            <person name="Varsani A."/>
        </authorList>
    </citation>
    <scope>NUCLEOTIDE SEQUENCE</scope>
    <source>
        <strain evidence="1">Duke_21_1</strain>
    </source>
</reference>
<sequence length="81" mass="9605">MRKDINSKLQKDMRTKTYQQLSDQICRLARECKRDNRRRNAIARIGKRYIHNAFAYVMHQSPTDISIDELHIPASVYAKQV</sequence>
<organism evidence="1">
    <name type="scientific">Dulem virus 40</name>
    <dbReference type="NCBI Taxonomy" id="3145758"/>
    <lineage>
        <taxon>Viruses</taxon>
        <taxon>Duplodnaviria</taxon>
        <taxon>Heunggongvirae</taxon>
        <taxon>Uroviricota</taxon>
        <taxon>Caudoviricetes</taxon>
    </lineage>
</organism>
<evidence type="ECO:0008006" key="2">
    <source>
        <dbReference type="Google" id="ProtNLM"/>
    </source>
</evidence>
<accession>A0AAU8AY12</accession>
<name>A0AAU8AY12_9CAUD</name>
<proteinExistence type="predicted"/>
<evidence type="ECO:0000313" key="1">
    <source>
        <dbReference type="EMBL" id="XCD03681.1"/>
    </source>
</evidence>
<dbReference type="EMBL" id="PP511379">
    <property type="protein sequence ID" value="XCD03681.1"/>
    <property type="molecule type" value="Genomic_DNA"/>
</dbReference>
<protein>
    <recommendedName>
        <fullName evidence="2">Transposase</fullName>
    </recommendedName>
</protein>